<evidence type="ECO:0000256" key="1">
    <source>
        <dbReference type="SAM" id="MobiDB-lite"/>
    </source>
</evidence>
<dbReference type="InterPro" id="IPR044926">
    <property type="entry name" value="RGS_subdomain_2"/>
</dbReference>
<reference evidence="2" key="1">
    <citation type="submission" date="2025-08" db="UniProtKB">
        <authorList>
            <consortium name="Ensembl"/>
        </authorList>
    </citation>
    <scope>IDENTIFICATION</scope>
</reference>
<keyword evidence="3" id="KW-1185">Reference proteome</keyword>
<reference evidence="2" key="2">
    <citation type="submission" date="2025-09" db="UniProtKB">
        <authorList>
            <consortium name="Ensembl"/>
        </authorList>
    </citation>
    <scope>IDENTIFICATION</scope>
</reference>
<organism evidence="2 3">
    <name type="scientific">Prolemur simus</name>
    <name type="common">Greater bamboo lemur</name>
    <name type="synonym">Hapalemur simus</name>
    <dbReference type="NCBI Taxonomy" id="1328070"/>
    <lineage>
        <taxon>Eukaryota</taxon>
        <taxon>Metazoa</taxon>
        <taxon>Chordata</taxon>
        <taxon>Craniata</taxon>
        <taxon>Vertebrata</taxon>
        <taxon>Euteleostomi</taxon>
        <taxon>Mammalia</taxon>
        <taxon>Eutheria</taxon>
        <taxon>Euarchontoglires</taxon>
        <taxon>Primates</taxon>
        <taxon>Strepsirrhini</taxon>
        <taxon>Lemuriformes</taxon>
        <taxon>Lemuridae</taxon>
        <taxon>Prolemur</taxon>
    </lineage>
</organism>
<dbReference type="Ensembl" id="ENSPSMT00000001790.1">
    <property type="protein sequence ID" value="ENSPSMP00000001545.1"/>
    <property type="gene ID" value="ENSPSMG00000001167.1"/>
</dbReference>
<evidence type="ECO:0000313" key="3">
    <source>
        <dbReference type="Proteomes" id="UP000694414"/>
    </source>
</evidence>
<dbReference type="Proteomes" id="UP000694414">
    <property type="component" value="Unplaced"/>
</dbReference>
<evidence type="ECO:0000313" key="2">
    <source>
        <dbReference type="Ensembl" id="ENSPSMP00000001545.1"/>
    </source>
</evidence>
<accession>A0A8C8YK66</accession>
<dbReference type="AlphaFoldDB" id="A0A8C8YK66"/>
<protein>
    <submittedName>
        <fullName evidence="2">Uncharacterized protein</fullName>
    </submittedName>
</protein>
<dbReference type="Gene3D" id="1.10.167.10">
    <property type="entry name" value="Regulator of G-protein Signalling 4, domain 2"/>
    <property type="match status" value="1"/>
</dbReference>
<name>A0A8C8YK66_PROSS</name>
<dbReference type="GeneTree" id="ENSGT00940000160702"/>
<sequence>MVETECFKELNVFGPNGTLSPDLNRSYPPEPPKKGLLQRIFKRQVRNGTGPVLPGRDNQHVQSPLTPTVAEGIP</sequence>
<feature type="region of interest" description="Disordered" evidence="1">
    <location>
        <begin position="47"/>
        <end position="74"/>
    </location>
</feature>
<proteinExistence type="predicted"/>